<dbReference type="PANTHER" id="PTHR43249">
    <property type="entry name" value="UDP-N-ACETYL-2-AMINO-2-DEOXY-D-GLUCURONATE OXIDASE"/>
    <property type="match status" value="1"/>
</dbReference>
<evidence type="ECO:0000256" key="2">
    <source>
        <dbReference type="SAM" id="MobiDB-lite"/>
    </source>
</evidence>
<evidence type="ECO:0000259" key="3">
    <source>
        <dbReference type="Pfam" id="PF01408"/>
    </source>
</evidence>
<dbReference type="InterPro" id="IPR052515">
    <property type="entry name" value="Gfo/Idh/MocA_Oxidoreductase"/>
</dbReference>
<dbReference type="Proteomes" id="UP000239187">
    <property type="component" value="Chromosome"/>
</dbReference>
<protein>
    <submittedName>
        <fullName evidence="5">Gfo/Idh/MocA family oxidoreductase</fullName>
    </submittedName>
</protein>
<dbReference type="PANTHER" id="PTHR43249:SF1">
    <property type="entry name" value="D-GLUCOSIDE 3-DEHYDROGENASE"/>
    <property type="match status" value="1"/>
</dbReference>
<dbReference type="GO" id="GO:0000166">
    <property type="term" value="F:nucleotide binding"/>
    <property type="evidence" value="ECO:0007669"/>
    <property type="project" value="InterPro"/>
</dbReference>
<dbReference type="EMBL" id="CP024915">
    <property type="protein sequence ID" value="AUZ89385.1"/>
    <property type="molecule type" value="Genomic_DNA"/>
</dbReference>
<organism evidence="5">
    <name type="scientific">Arthrobacter agilis</name>
    <dbReference type="NCBI Taxonomy" id="37921"/>
    <lineage>
        <taxon>Bacteria</taxon>
        <taxon>Bacillati</taxon>
        <taxon>Actinomycetota</taxon>
        <taxon>Actinomycetes</taxon>
        <taxon>Micrococcales</taxon>
        <taxon>Micrococcaceae</taxon>
        <taxon>Arthrobacter</taxon>
    </lineage>
</organism>
<dbReference type="InterPro" id="IPR000683">
    <property type="entry name" value="Gfo/Idh/MocA-like_OxRdtase_N"/>
</dbReference>
<feature type="domain" description="GFO/IDH/MocA-like oxidoreductase" evidence="4">
    <location>
        <begin position="163"/>
        <end position="282"/>
    </location>
</feature>
<proteinExistence type="predicted"/>
<dbReference type="SUPFAM" id="SSF51735">
    <property type="entry name" value="NAD(P)-binding Rossmann-fold domains"/>
    <property type="match status" value="1"/>
</dbReference>
<accession>A0A2L0UJI5</accession>
<evidence type="ECO:0000313" key="5">
    <source>
        <dbReference type="EMBL" id="AUZ89385.1"/>
    </source>
</evidence>
<name>A0A2L0UJI5_9MICC</name>
<evidence type="ECO:0000256" key="1">
    <source>
        <dbReference type="ARBA" id="ARBA00023027"/>
    </source>
</evidence>
<evidence type="ECO:0000259" key="4">
    <source>
        <dbReference type="Pfam" id="PF22725"/>
    </source>
</evidence>
<dbReference type="InterPro" id="IPR055170">
    <property type="entry name" value="GFO_IDH_MocA-like_dom"/>
</dbReference>
<dbReference type="SUPFAM" id="SSF55347">
    <property type="entry name" value="Glyceraldehyde-3-phosphate dehydrogenase-like, C-terminal domain"/>
    <property type="match status" value="1"/>
</dbReference>
<dbReference type="InterPro" id="IPR036291">
    <property type="entry name" value="NAD(P)-bd_dom_sf"/>
</dbReference>
<dbReference type="AlphaFoldDB" id="A0A2L0UJI5"/>
<feature type="region of interest" description="Disordered" evidence="2">
    <location>
        <begin position="1"/>
        <end position="29"/>
    </location>
</feature>
<dbReference type="Pfam" id="PF22725">
    <property type="entry name" value="GFO_IDH_MocA_C3"/>
    <property type="match status" value="1"/>
</dbReference>
<feature type="domain" description="Gfo/Idh/MocA-like oxidoreductase N-terminal" evidence="3">
    <location>
        <begin position="35"/>
        <end position="149"/>
    </location>
</feature>
<dbReference type="Pfam" id="PF01408">
    <property type="entry name" value="GFO_IDH_MocA"/>
    <property type="match status" value="1"/>
</dbReference>
<reference evidence="5" key="1">
    <citation type="submission" date="2017-11" db="EMBL/GenBank/DDBJ databases">
        <title>Draft genome of Arthrobacter agilis strain UMCV2, a plant growth-promoting rhizobacterium and biocontrol capacity of phytopathogenic fungi.</title>
        <authorList>
            <person name="Martinez-Camara R."/>
            <person name="Santoyo G."/>
            <person name="Moreno-Hagelsieb G."/>
            <person name="Valencia-Cantero E."/>
        </authorList>
    </citation>
    <scope>NUCLEOTIDE SEQUENCE [LARGE SCALE GENOMIC DNA]</scope>
    <source>
        <strain evidence="5">UMCV2</strain>
    </source>
</reference>
<dbReference type="Gene3D" id="3.40.50.720">
    <property type="entry name" value="NAD(P)-binding Rossmann-like Domain"/>
    <property type="match status" value="1"/>
</dbReference>
<sequence>MEVSVPLPSPVAESAAESGTESAPGPEVATAGPLRAAILGTGGVAHLHARALRLLPGVELVAAADPSEQHLAAFADTYGIDARSASLEDMLAAVSVDVLHICTPPGGHAEQTAAGFGAGAHVVVEKPAALSLIQLDTMVEVGRAAQRGLAVVFQQRSGTAAAHVKELLDSGAFGRTLSALCQTNWYRTAEYFAVPWRGTWATEGGGTTLSHGSHQVDLLAYLLGEWSAVQATMWRLGRDVETEDLSHASLVFASGAVASVVTTVLAPRESSLLRIDTENATIELEHLYGHGHAHWKITPAPHVDERTAASWALPEQEVPSGHDALFAEIYGSLLAGGGMPGVVGHPARALEIVSAMYASAREGRWISRADLADPALRGALTAPVIEGRPAGRPEALLGSRPHGPAA</sequence>
<dbReference type="Gene3D" id="3.30.360.10">
    <property type="entry name" value="Dihydrodipicolinate Reductase, domain 2"/>
    <property type="match status" value="1"/>
</dbReference>
<feature type="compositionally biased region" description="Low complexity" evidence="2">
    <location>
        <begin position="12"/>
        <end position="23"/>
    </location>
</feature>
<keyword evidence="1" id="KW-0520">NAD</keyword>
<gene>
    <name evidence="5" type="ORF">CVO76_11615</name>
</gene>